<evidence type="ECO:0000313" key="2">
    <source>
        <dbReference type="Proteomes" id="UP000489600"/>
    </source>
</evidence>
<dbReference type="EMBL" id="CABITT030000001">
    <property type="protein sequence ID" value="VVA92336.1"/>
    <property type="molecule type" value="Genomic_DNA"/>
</dbReference>
<dbReference type="Proteomes" id="UP000489600">
    <property type="component" value="Unassembled WGS sequence"/>
</dbReference>
<keyword evidence="2" id="KW-1185">Reference proteome</keyword>
<gene>
    <name evidence="1" type="ORF">ANE_LOCUS2781</name>
</gene>
<sequence>MFSRSLSPTGDGLYPSCNFRRPSLLATRPSGKLCLGNLRHSPSPSIVSGETLESHENFERSDLTLYRRMHPDLTKSLLSNQTLSFPSTASITAPSMARDCVVDDPPFSPQAFLWRGEIYVTGKEPMVATLVGEALQQKLR</sequence>
<protein>
    <submittedName>
        <fullName evidence="1">Uncharacterized protein</fullName>
    </submittedName>
</protein>
<comment type="caution">
    <text evidence="1">The sequence shown here is derived from an EMBL/GenBank/DDBJ whole genome shotgun (WGS) entry which is preliminary data.</text>
</comment>
<evidence type="ECO:0000313" key="1">
    <source>
        <dbReference type="EMBL" id="VVA92336.1"/>
    </source>
</evidence>
<reference evidence="1" key="1">
    <citation type="submission" date="2019-07" db="EMBL/GenBank/DDBJ databases">
        <authorList>
            <person name="Dittberner H."/>
        </authorList>
    </citation>
    <scope>NUCLEOTIDE SEQUENCE [LARGE SCALE GENOMIC DNA]</scope>
</reference>
<proteinExistence type="predicted"/>
<dbReference type="AlphaFoldDB" id="A0A565ASF0"/>
<organism evidence="1 2">
    <name type="scientific">Arabis nemorensis</name>
    <dbReference type="NCBI Taxonomy" id="586526"/>
    <lineage>
        <taxon>Eukaryota</taxon>
        <taxon>Viridiplantae</taxon>
        <taxon>Streptophyta</taxon>
        <taxon>Embryophyta</taxon>
        <taxon>Tracheophyta</taxon>
        <taxon>Spermatophyta</taxon>
        <taxon>Magnoliopsida</taxon>
        <taxon>eudicotyledons</taxon>
        <taxon>Gunneridae</taxon>
        <taxon>Pentapetalae</taxon>
        <taxon>rosids</taxon>
        <taxon>malvids</taxon>
        <taxon>Brassicales</taxon>
        <taxon>Brassicaceae</taxon>
        <taxon>Arabideae</taxon>
        <taxon>Arabis</taxon>
    </lineage>
</organism>
<accession>A0A565ASF0</accession>
<name>A0A565ASF0_9BRAS</name>